<comment type="caution">
    <text evidence="9">The sequence shown here is derived from an EMBL/GenBank/DDBJ whole genome shotgun (WGS) entry which is preliminary data.</text>
</comment>
<evidence type="ECO:0000259" key="8">
    <source>
        <dbReference type="Pfam" id="PF00884"/>
    </source>
</evidence>
<evidence type="ECO:0000256" key="3">
    <source>
        <dbReference type="ARBA" id="ARBA00022723"/>
    </source>
</evidence>
<gene>
    <name evidence="9" type="ORF">JTE90_002463</name>
</gene>
<feature type="signal peptide" evidence="7">
    <location>
        <begin position="1"/>
        <end position="20"/>
    </location>
</feature>
<organism evidence="9 10">
    <name type="scientific">Oedothorax gibbosus</name>
    <dbReference type="NCBI Taxonomy" id="931172"/>
    <lineage>
        <taxon>Eukaryota</taxon>
        <taxon>Metazoa</taxon>
        <taxon>Ecdysozoa</taxon>
        <taxon>Arthropoda</taxon>
        <taxon>Chelicerata</taxon>
        <taxon>Arachnida</taxon>
        <taxon>Araneae</taxon>
        <taxon>Araneomorphae</taxon>
        <taxon>Entelegynae</taxon>
        <taxon>Araneoidea</taxon>
        <taxon>Linyphiidae</taxon>
        <taxon>Erigoninae</taxon>
        <taxon>Oedothorax</taxon>
    </lineage>
</organism>
<evidence type="ECO:0000313" key="10">
    <source>
        <dbReference type="Proteomes" id="UP000827092"/>
    </source>
</evidence>
<evidence type="ECO:0000256" key="1">
    <source>
        <dbReference type="ARBA" id="ARBA00001913"/>
    </source>
</evidence>
<dbReference type="SUPFAM" id="SSF53649">
    <property type="entry name" value="Alkaline phosphatase-like"/>
    <property type="match status" value="2"/>
</dbReference>
<keyword evidence="10" id="KW-1185">Reference proteome</keyword>
<dbReference type="AlphaFoldDB" id="A0AAV6UI89"/>
<sequence>MSRCLFQLFLLWPYCCMILAAPNIIILVADDLGFNDLSFHGSPQIPTPNLDSLAKTGIILNNYYVCPVCSPSRGALMTGLYPIHTGLQRGAIPSSHPYGLPLHHTLMPKWIRDLNFKTHAVGKHDVIYVDQPWGLPLHKTLLPQHLQKLGYSNHAVGKWHLGFFHKEYTPTYRGFDSHYGYWSGKEDYFDHTQQMGELWGLDFYHNMEPVTDGLGKYSTNLFTDQAVKIIKNHNTTSPLFLYVAYQAVHSANSYAPLQAPLNYIKRFAHIKDKKRRTFAAMVSVMDDSVKRIVGSLQSRNMLNNSIIVFTTDNGGPAAGFNSNAASNWPLRGVKATLWEGGVRGISFIWSPLLKNVGRTSKDLMHVTDWLPTLYRAAGGNVKSLGKIDGYDLWDTLSRNKPSPRSEVLLNIDPVNKVSALRVGNFKVIQGTVYDGKWDGWYGPSGRSNVSTYVKSRSGPEIVCKPKPVNALNNCKPARRPCLFNVEEDPCEFYNLADAKPEILTKLLKRLSQYNETAVPPGNKPLDPRSNPKYYNYHWVNWMDYNQDDINFD</sequence>
<keyword evidence="6" id="KW-0325">Glycoprotein</keyword>
<dbReference type="Pfam" id="PF00884">
    <property type="entry name" value="Sulfatase"/>
    <property type="match status" value="2"/>
</dbReference>
<protein>
    <recommendedName>
        <fullName evidence="8">Sulfatase N-terminal domain-containing protein</fullName>
    </recommendedName>
</protein>
<comment type="similarity">
    <text evidence="2">Belongs to the sulfatase family.</text>
</comment>
<dbReference type="EMBL" id="JAFNEN010000399">
    <property type="protein sequence ID" value="KAG8183895.1"/>
    <property type="molecule type" value="Genomic_DNA"/>
</dbReference>
<keyword evidence="7" id="KW-0732">Signal</keyword>
<evidence type="ECO:0000256" key="2">
    <source>
        <dbReference type="ARBA" id="ARBA00008779"/>
    </source>
</evidence>
<dbReference type="Proteomes" id="UP000827092">
    <property type="component" value="Unassembled WGS sequence"/>
</dbReference>
<dbReference type="PROSITE" id="PS00523">
    <property type="entry name" value="SULFATASE_1"/>
    <property type="match status" value="1"/>
</dbReference>
<proteinExistence type="inferred from homology"/>
<evidence type="ECO:0000256" key="5">
    <source>
        <dbReference type="ARBA" id="ARBA00022837"/>
    </source>
</evidence>
<feature type="domain" description="Sulfatase N-terminal" evidence="8">
    <location>
        <begin position="131"/>
        <end position="378"/>
    </location>
</feature>
<reference evidence="9 10" key="1">
    <citation type="journal article" date="2022" name="Nat. Ecol. Evol.">
        <title>A masculinizing supergene underlies an exaggerated male reproductive morph in a spider.</title>
        <authorList>
            <person name="Hendrickx F."/>
            <person name="De Corte Z."/>
            <person name="Sonet G."/>
            <person name="Van Belleghem S.M."/>
            <person name="Kostlbacher S."/>
            <person name="Vangestel C."/>
        </authorList>
    </citation>
    <scope>NUCLEOTIDE SEQUENCE [LARGE SCALE GENOMIC DNA]</scope>
    <source>
        <strain evidence="9">W744_W776</strain>
    </source>
</reference>
<dbReference type="GO" id="GO:0046872">
    <property type="term" value="F:metal ion binding"/>
    <property type="evidence" value="ECO:0007669"/>
    <property type="project" value="UniProtKB-KW"/>
</dbReference>
<dbReference type="InterPro" id="IPR000917">
    <property type="entry name" value="Sulfatase_N"/>
</dbReference>
<feature type="domain" description="Sulfatase N-terminal" evidence="8">
    <location>
        <begin position="22"/>
        <end position="126"/>
    </location>
</feature>
<dbReference type="PANTHER" id="PTHR10342:SF273">
    <property type="entry name" value="RE14504P"/>
    <property type="match status" value="1"/>
</dbReference>
<keyword evidence="5" id="KW-0106">Calcium</keyword>
<evidence type="ECO:0000256" key="7">
    <source>
        <dbReference type="SAM" id="SignalP"/>
    </source>
</evidence>
<dbReference type="PANTHER" id="PTHR10342">
    <property type="entry name" value="ARYLSULFATASE"/>
    <property type="match status" value="1"/>
</dbReference>
<name>A0AAV6UI89_9ARAC</name>
<feature type="chain" id="PRO_5043764716" description="Sulfatase N-terminal domain-containing protein" evidence="7">
    <location>
        <begin position="21"/>
        <end position="552"/>
    </location>
</feature>
<dbReference type="CDD" id="cd16029">
    <property type="entry name" value="4-S"/>
    <property type="match status" value="1"/>
</dbReference>
<dbReference type="Gene3D" id="3.40.720.10">
    <property type="entry name" value="Alkaline Phosphatase, subunit A"/>
    <property type="match status" value="2"/>
</dbReference>
<keyword evidence="3" id="KW-0479">Metal-binding</keyword>
<keyword evidence="4" id="KW-0378">Hydrolase</keyword>
<dbReference type="GO" id="GO:0008484">
    <property type="term" value="F:sulfuric ester hydrolase activity"/>
    <property type="evidence" value="ECO:0007669"/>
    <property type="project" value="InterPro"/>
</dbReference>
<dbReference type="InterPro" id="IPR047115">
    <property type="entry name" value="ARSB"/>
</dbReference>
<comment type="cofactor">
    <cofactor evidence="1">
        <name>Ca(2+)</name>
        <dbReference type="ChEBI" id="CHEBI:29108"/>
    </cofactor>
</comment>
<dbReference type="Gene3D" id="3.30.1120.10">
    <property type="match status" value="1"/>
</dbReference>
<evidence type="ECO:0000256" key="6">
    <source>
        <dbReference type="ARBA" id="ARBA00023180"/>
    </source>
</evidence>
<evidence type="ECO:0000256" key="4">
    <source>
        <dbReference type="ARBA" id="ARBA00022801"/>
    </source>
</evidence>
<dbReference type="InterPro" id="IPR024607">
    <property type="entry name" value="Sulfatase_CS"/>
</dbReference>
<dbReference type="InterPro" id="IPR017850">
    <property type="entry name" value="Alkaline_phosphatase_core_sf"/>
</dbReference>
<accession>A0AAV6UI89</accession>
<evidence type="ECO:0000313" key="9">
    <source>
        <dbReference type="EMBL" id="KAG8183895.1"/>
    </source>
</evidence>